<gene>
    <name evidence="6" type="primary">ppk2</name>
    <name evidence="6" type="ORF">N6H18_18475</name>
</gene>
<comment type="subunit">
    <text evidence="4">Homotetramer.</text>
</comment>
<dbReference type="InterPro" id="IPR022486">
    <property type="entry name" value="PPK2_PA0141"/>
</dbReference>
<accession>A0ABY6CP80</accession>
<proteinExistence type="inferred from homology"/>
<comment type="function">
    <text evidence="4">Uses inorganic polyphosphate (polyP) as a donor to convert GDP to GTP or ADP to ATP.</text>
</comment>
<dbReference type="PIRSF" id="PIRSF028756">
    <property type="entry name" value="PPK2_prd"/>
    <property type="match status" value="1"/>
</dbReference>
<dbReference type="Pfam" id="PF03976">
    <property type="entry name" value="PPK2"/>
    <property type="match status" value="1"/>
</dbReference>
<keyword evidence="3 4" id="KW-0418">Kinase</keyword>
<keyword evidence="7" id="KW-1185">Reference proteome</keyword>
<dbReference type="RefSeq" id="WP_262309764.1">
    <property type="nucleotide sequence ID" value="NZ_CP106679.1"/>
</dbReference>
<evidence type="ECO:0000259" key="5">
    <source>
        <dbReference type="Pfam" id="PF03976"/>
    </source>
</evidence>
<sequence length="249" mass="29517">MELYNIENNQEYLNLQVELIAMQRWVQDTGQRVAILFEGRDTAGKGGAIMRFVRYLNPRGYRIVALPKPTEMEKGQWYFQRYIQQLPNRGEIVLFDRSWYNRAVVEPVMNFCSSEQYEVFMKNVVTVEKMLVEDGIHIFKLWFSIDEQEQKKRLEERITDPLKKWKLSTVDMEAQLKWNTYTHYKMEMFAQTSWQGAPWIILKGNDKENARLEGIRHVLTSLNYPDKGQTGERLSPDGNIVTHAEIRRD</sequence>
<evidence type="ECO:0000256" key="2">
    <source>
        <dbReference type="ARBA" id="ARBA00022679"/>
    </source>
</evidence>
<name>A0ABY6CP80_9BACT</name>
<evidence type="ECO:0000256" key="4">
    <source>
        <dbReference type="RuleBase" id="RU369062"/>
    </source>
</evidence>
<dbReference type="Proteomes" id="UP001065174">
    <property type="component" value="Chromosome"/>
</dbReference>
<dbReference type="Gene3D" id="3.40.50.300">
    <property type="entry name" value="P-loop containing nucleotide triphosphate hydrolases"/>
    <property type="match status" value="1"/>
</dbReference>
<reference evidence="6" key="1">
    <citation type="submission" date="2022-09" db="EMBL/GenBank/DDBJ databases">
        <title>Comparative genomics and taxonomic characterization of three novel marine species of genus Reichenbachiella exhibiting antioxidant and polysaccharide degradation activities.</title>
        <authorList>
            <person name="Muhammad N."/>
            <person name="Lee Y.-J."/>
            <person name="Ko J."/>
            <person name="Kim S.-G."/>
        </authorList>
    </citation>
    <scope>NUCLEOTIDE SEQUENCE</scope>
    <source>
        <strain evidence="6">BKB1-1</strain>
    </source>
</reference>
<dbReference type="InterPro" id="IPR016898">
    <property type="entry name" value="Polyphosphate_phosphotransfera"/>
</dbReference>
<evidence type="ECO:0000313" key="7">
    <source>
        <dbReference type="Proteomes" id="UP001065174"/>
    </source>
</evidence>
<dbReference type="EC" id="2.7.4.-" evidence="4"/>
<dbReference type="GO" id="GO:0008976">
    <property type="term" value="F:polyphosphate kinase activity"/>
    <property type="evidence" value="ECO:0007669"/>
    <property type="project" value="UniProtKB-EC"/>
</dbReference>
<dbReference type="SUPFAM" id="SSF52540">
    <property type="entry name" value="P-loop containing nucleoside triphosphate hydrolases"/>
    <property type="match status" value="1"/>
</dbReference>
<dbReference type="PANTHER" id="PTHR34383">
    <property type="entry name" value="POLYPHOSPHATE:AMP PHOSPHOTRANSFERASE-RELATED"/>
    <property type="match status" value="1"/>
</dbReference>
<comment type="similarity">
    <text evidence="1 4">Belongs to the polyphosphate kinase 2 (PPK2) family. Class I subfamily.</text>
</comment>
<dbReference type="NCBIfam" id="TIGR03707">
    <property type="entry name" value="PPK2_P_aer"/>
    <property type="match status" value="1"/>
</dbReference>
<dbReference type="PANTHER" id="PTHR34383:SF1">
    <property type="entry name" value="ADP-POLYPHOSPHATE PHOSPHOTRANSFERASE"/>
    <property type="match status" value="1"/>
</dbReference>
<keyword evidence="2 4" id="KW-0808">Transferase</keyword>
<dbReference type="EMBL" id="CP106679">
    <property type="protein sequence ID" value="UXP32328.1"/>
    <property type="molecule type" value="Genomic_DNA"/>
</dbReference>
<evidence type="ECO:0000256" key="1">
    <source>
        <dbReference type="ARBA" id="ARBA00009924"/>
    </source>
</evidence>
<evidence type="ECO:0000256" key="3">
    <source>
        <dbReference type="ARBA" id="ARBA00022777"/>
    </source>
</evidence>
<feature type="domain" description="Polyphosphate kinase-2-related" evidence="5">
    <location>
        <begin position="7"/>
        <end position="228"/>
    </location>
</feature>
<organism evidence="6 7">
    <name type="scientific">Reichenbachiella agarivorans</name>
    <dbReference type="NCBI Taxonomy" id="2979464"/>
    <lineage>
        <taxon>Bacteria</taxon>
        <taxon>Pseudomonadati</taxon>
        <taxon>Bacteroidota</taxon>
        <taxon>Cytophagia</taxon>
        <taxon>Cytophagales</taxon>
        <taxon>Reichenbachiellaceae</taxon>
        <taxon>Reichenbachiella</taxon>
    </lineage>
</organism>
<dbReference type="InterPro" id="IPR022488">
    <property type="entry name" value="PPK2-related"/>
</dbReference>
<dbReference type="InterPro" id="IPR027417">
    <property type="entry name" value="P-loop_NTPase"/>
</dbReference>
<evidence type="ECO:0000313" key="6">
    <source>
        <dbReference type="EMBL" id="UXP32328.1"/>
    </source>
</evidence>
<protein>
    <recommendedName>
        <fullName evidence="4">ADP/GDP-polyphosphate phosphotransferase</fullName>
        <ecNumber evidence="4">2.7.4.-</ecNumber>
    </recommendedName>
    <alternativeName>
        <fullName evidence="4">Polyphosphate kinase PPK2</fullName>
    </alternativeName>
</protein>